<dbReference type="KEGG" id="vab:WPS_12070"/>
<organism evidence="4 5">
    <name type="scientific">Vulcanimicrobium alpinum</name>
    <dbReference type="NCBI Taxonomy" id="3016050"/>
    <lineage>
        <taxon>Bacteria</taxon>
        <taxon>Bacillati</taxon>
        <taxon>Vulcanimicrobiota</taxon>
        <taxon>Vulcanimicrobiia</taxon>
        <taxon>Vulcanimicrobiales</taxon>
        <taxon>Vulcanimicrobiaceae</taxon>
        <taxon>Vulcanimicrobium</taxon>
    </lineage>
</organism>
<dbReference type="InterPro" id="IPR056729">
    <property type="entry name" value="GMPPB_C"/>
</dbReference>
<dbReference type="EMBL" id="AP025523">
    <property type="protein sequence ID" value="BDE05931.1"/>
    <property type="molecule type" value="Genomic_DNA"/>
</dbReference>
<dbReference type="Pfam" id="PF25087">
    <property type="entry name" value="GMPPB_C"/>
    <property type="match status" value="1"/>
</dbReference>
<dbReference type="InterPro" id="IPR029044">
    <property type="entry name" value="Nucleotide-diphossugar_trans"/>
</dbReference>
<keyword evidence="5" id="KW-1185">Reference proteome</keyword>
<protein>
    <recommendedName>
        <fullName evidence="6">Mannose-1-phosphate guanylyltransferase</fullName>
    </recommendedName>
</protein>
<dbReference type="InterPro" id="IPR005835">
    <property type="entry name" value="NTP_transferase_dom"/>
</dbReference>
<reference evidence="4 5" key="1">
    <citation type="journal article" date="2022" name="ISME Commun">
        <title>Vulcanimicrobium alpinus gen. nov. sp. nov., the first cultivated representative of the candidate phylum 'Eremiobacterota', is a metabolically versatile aerobic anoxygenic phototroph.</title>
        <authorList>
            <person name="Yabe S."/>
            <person name="Muto K."/>
            <person name="Abe K."/>
            <person name="Yokota A."/>
            <person name="Staudigel H."/>
            <person name="Tebo B.M."/>
        </authorList>
    </citation>
    <scope>NUCLEOTIDE SEQUENCE [LARGE SCALE GENOMIC DNA]</scope>
    <source>
        <strain evidence="4 5">WC8-2</strain>
    </source>
</reference>
<evidence type="ECO:0000313" key="4">
    <source>
        <dbReference type="EMBL" id="BDE05931.1"/>
    </source>
</evidence>
<dbReference type="PANTHER" id="PTHR22572">
    <property type="entry name" value="SUGAR-1-PHOSPHATE GUANYL TRANSFERASE"/>
    <property type="match status" value="1"/>
</dbReference>
<evidence type="ECO:0008006" key="6">
    <source>
        <dbReference type="Google" id="ProtNLM"/>
    </source>
</evidence>
<evidence type="ECO:0000313" key="5">
    <source>
        <dbReference type="Proteomes" id="UP001317532"/>
    </source>
</evidence>
<dbReference type="AlphaFoldDB" id="A0AAN1XWN7"/>
<dbReference type="Pfam" id="PF00483">
    <property type="entry name" value="NTP_transferase"/>
    <property type="match status" value="1"/>
</dbReference>
<sequence>MQAVVLVGGEGTRLRPLTLETPKPMIPVMNMPFLERTLRRLKEAGIEDVILPAGYLPEAITSHFGDGSSLGLRVRYVIEETPLGTAGALKNVADFITGPFFVLNGDVLTSLDLRAMLAAHREKGGLGTLHLIRVDDPSAFGCVVHDPDGRISAFVEKPERDKAPTNEVNAGTYLLEREVLDAIPAGRPVSIERETFPQLIAAGRPLYGYTTDDYWIDLGKPEAYLGAHRNVFDGVMPLGLTPDIDGPGRESVPTTAIRPPVFIGNGCAVDSSAVIGPYTVLGDGCSVGAGAVVADSLLWDRVTVDAGARVDAAIVASRARIGAGARIAHGSVIGHDAVIEPGTHVEENARIVAVD</sequence>
<evidence type="ECO:0000259" key="2">
    <source>
        <dbReference type="Pfam" id="PF00483"/>
    </source>
</evidence>
<dbReference type="Gene3D" id="3.90.550.10">
    <property type="entry name" value="Spore Coat Polysaccharide Biosynthesis Protein SpsA, Chain A"/>
    <property type="match status" value="1"/>
</dbReference>
<evidence type="ECO:0000256" key="1">
    <source>
        <dbReference type="ARBA" id="ARBA00007274"/>
    </source>
</evidence>
<dbReference type="InterPro" id="IPR050486">
    <property type="entry name" value="Mannose-1P_guanyltransferase"/>
</dbReference>
<dbReference type="SUPFAM" id="SSF53448">
    <property type="entry name" value="Nucleotide-diphospho-sugar transferases"/>
    <property type="match status" value="1"/>
</dbReference>
<accession>A0AAN1XWN7</accession>
<dbReference type="Gene3D" id="2.160.10.10">
    <property type="entry name" value="Hexapeptide repeat proteins"/>
    <property type="match status" value="1"/>
</dbReference>
<comment type="similarity">
    <text evidence="1">Belongs to the transferase hexapeptide repeat family.</text>
</comment>
<evidence type="ECO:0000259" key="3">
    <source>
        <dbReference type="Pfam" id="PF25087"/>
    </source>
</evidence>
<name>A0AAN1XWN7_UNVUL</name>
<dbReference type="Proteomes" id="UP001317532">
    <property type="component" value="Chromosome"/>
</dbReference>
<gene>
    <name evidence="4" type="ORF">WPS_12070</name>
</gene>
<feature type="domain" description="Nucleotidyl transferase" evidence="2">
    <location>
        <begin position="3"/>
        <end position="231"/>
    </location>
</feature>
<feature type="domain" description="Mannose-1-phosphate guanyltransferase C-terminal" evidence="3">
    <location>
        <begin position="258"/>
        <end position="348"/>
    </location>
</feature>
<proteinExistence type="inferred from homology"/>
<dbReference type="CDD" id="cd04181">
    <property type="entry name" value="NTP_transferase"/>
    <property type="match status" value="1"/>
</dbReference>
<dbReference type="RefSeq" id="WP_317996938.1">
    <property type="nucleotide sequence ID" value="NZ_AP025523.1"/>
</dbReference>